<organism evidence="1">
    <name type="scientific">uncultured Sulfurovum sp</name>
    <dbReference type="NCBI Taxonomy" id="269237"/>
    <lineage>
        <taxon>Bacteria</taxon>
        <taxon>Pseudomonadati</taxon>
        <taxon>Campylobacterota</taxon>
        <taxon>Epsilonproteobacteria</taxon>
        <taxon>Campylobacterales</taxon>
        <taxon>Sulfurovaceae</taxon>
        <taxon>Sulfurovum</taxon>
        <taxon>environmental samples</taxon>
    </lineage>
</organism>
<protein>
    <submittedName>
        <fullName evidence="1">Uncharacterized protein</fullName>
    </submittedName>
</protein>
<dbReference type="EMBL" id="CACVAR010000277">
    <property type="protein sequence ID" value="CAA6817412.1"/>
    <property type="molecule type" value="Genomic_DNA"/>
</dbReference>
<name>A0A6S6T9D8_9BACT</name>
<dbReference type="AlphaFoldDB" id="A0A6S6T9D8"/>
<accession>A0A6S6T9D8</accession>
<proteinExistence type="predicted"/>
<gene>
    <name evidence="1" type="ORF">HELGO_WM19752</name>
</gene>
<reference evidence="1" key="1">
    <citation type="submission" date="2020-01" db="EMBL/GenBank/DDBJ databases">
        <authorList>
            <person name="Meier V. D."/>
            <person name="Meier V D."/>
        </authorList>
    </citation>
    <scope>NUCLEOTIDE SEQUENCE</scope>
    <source>
        <strain evidence="1">HLG_WM_MAG_03</strain>
    </source>
</reference>
<evidence type="ECO:0000313" key="1">
    <source>
        <dbReference type="EMBL" id="CAA6817412.1"/>
    </source>
</evidence>
<sequence length="59" mass="6134">MKKTILTSIVLLIAITLSLSAITIVNKPTSMQIENEEKPPCGGKCATGKCGAVKCNSGK</sequence>